<dbReference type="EMBL" id="BJYZ01000019">
    <property type="protein sequence ID" value="GEO40039.1"/>
    <property type="molecule type" value="Genomic_DNA"/>
</dbReference>
<name>A0A512DU88_9PROT</name>
<feature type="region of interest" description="Disordered" evidence="1">
    <location>
        <begin position="53"/>
        <end position="77"/>
    </location>
</feature>
<evidence type="ECO:0000256" key="1">
    <source>
        <dbReference type="SAM" id="MobiDB-lite"/>
    </source>
</evidence>
<sequence length="356" mass="38869">MADETGTAASGLMPDAAVPPVHDALSEILGEASRAPEKFDFFALLRRIDAGSPTSPRIGASRHPEEDPVRLGQSPSTIFPPRALDSVRADGGRTRIMTFFFGLFGPNGPLPLHLTEYAHQRLHNAGDEAFASFGDIFHHRMASLLFRAWAASEPTVSHDRPGDDAFAAQIGALAGYGMQELRGRDGMPDLAKLHFAGRIGSHTRNAEGLRAILSGFFAMPVDIQEFDPKWVEIAPGQRLALGSDPENGTLGVTATVGRRIRLFYHRFCIVMGPLTLEEYERLLPGGESVGLTVPLVRNYVGDELDWTLALVLRADQVPHLKLGRQGRLGWTTWLGRRPVESDAGDLTLTPLHWKSS</sequence>
<keyword evidence="3" id="KW-1185">Reference proteome</keyword>
<accession>A0A512DU88</accession>
<comment type="caution">
    <text evidence="2">The sequence shown here is derived from an EMBL/GenBank/DDBJ whole genome shotgun (WGS) entry which is preliminary data.</text>
</comment>
<organism evidence="2 3">
    <name type="scientific">Skermanella aerolata</name>
    <dbReference type="NCBI Taxonomy" id="393310"/>
    <lineage>
        <taxon>Bacteria</taxon>
        <taxon>Pseudomonadati</taxon>
        <taxon>Pseudomonadota</taxon>
        <taxon>Alphaproteobacteria</taxon>
        <taxon>Rhodospirillales</taxon>
        <taxon>Azospirillaceae</taxon>
        <taxon>Skermanella</taxon>
    </lineage>
</organism>
<evidence type="ECO:0000313" key="3">
    <source>
        <dbReference type="Proteomes" id="UP000321523"/>
    </source>
</evidence>
<dbReference type="AlphaFoldDB" id="A0A512DU88"/>
<dbReference type="NCBIfam" id="TIGR03347">
    <property type="entry name" value="VI_chp_1"/>
    <property type="match status" value="1"/>
</dbReference>
<gene>
    <name evidence="2" type="ORF">SAE02_41870</name>
</gene>
<protein>
    <recommendedName>
        <fullName evidence="4">Type VI secretion protein</fullName>
    </recommendedName>
</protein>
<dbReference type="PANTHER" id="PTHR35564:SF4">
    <property type="entry name" value="CYTOPLASMIC PROTEIN"/>
    <property type="match status" value="1"/>
</dbReference>
<proteinExistence type="predicted"/>
<evidence type="ECO:0008006" key="4">
    <source>
        <dbReference type="Google" id="ProtNLM"/>
    </source>
</evidence>
<dbReference type="InterPro" id="IPR010732">
    <property type="entry name" value="T6SS_TssG-like"/>
</dbReference>
<dbReference type="PANTHER" id="PTHR35564">
    <property type="match status" value="1"/>
</dbReference>
<reference evidence="2 3" key="1">
    <citation type="submission" date="2019-07" db="EMBL/GenBank/DDBJ databases">
        <title>Whole genome shotgun sequence of Skermanella aerolata NBRC 106429.</title>
        <authorList>
            <person name="Hosoyama A."/>
            <person name="Uohara A."/>
            <person name="Ohji S."/>
            <person name="Ichikawa N."/>
        </authorList>
    </citation>
    <scope>NUCLEOTIDE SEQUENCE [LARGE SCALE GENOMIC DNA]</scope>
    <source>
        <strain evidence="2 3">NBRC 106429</strain>
    </source>
</reference>
<dbReference type="RefSeq" id="WP_211099366.1">
    <property type="nucleotide sequence ID" value="NZ_BJYZ01000019.1"/>
</dbReference>
<dbReference type="Proteomes" id="UP000321523">
    <property type="component" value="Unassembled WGS sequence"/>
</dbReference>
<dbReference type="Pfam" id="PF06996">
    <property type="entry name" value="T6SS_TssG"/>
    <property type="match status" value="1"/>
</dbReference>
<evidence type="ECO:0000313" key="2">
    <source>
        <dbReference type="EMBL" id="GEO40039.1"/>
    </source>
</evidence>